<protein>
    <submittedName>
        <fullName evidence="1">Uncharacterized protein</fullName>
    </submittedName>
</protein>
<dbReference type="PANTHER" id="PTHR37758:SF1">
    <property type="entry name" value="OS03G0334300 PROTEIN"/>
    <property type="match status" value="1"/>
</dbReference>
<dbReference type="PANTHER" id="PTHR37758">
    <property type="entry name" value="OS03G0334300 PROTEIN"/>
    <property type="match status" value="1"/>
</dbReference>
<evidence type="ECO:0000313" key="1">
    <source>
        <dbReference type="EMBL" id="KAK7278249.1"/>
    </source>
</evidence>
<dbReference type="GO" id="GO:0009507">
    <property type="term" value="C:chloroplast"/>
    <property type="evidence" value="ECO:0007669"/>
    <property type="project" value="TreeGrafter"/>
</dbReference>
<sequence length="171" mass="19259">MWLTTQKQLSVCLVLLLNGVKLTERRWFLRPVHLALQLLCSVTSTAFNSCLGVCTTPFGRRQVWAPWTKPSLAKSPPCPRLRVKKRAKKEGSHAESQRNCAARELGTSTVTALERELETEMNTKDQSIGLARFRHKCGEGKSVVEMLECLEMEAIMGDDVGKEPVDYNRRA</sequence>
<proteinExistence type="predicted"/>
<evidence type="ECO:0000313" key="2">
    <source>
        <dbReference type="Proteomes" id="UP001359559"/>
    </source>
</evidence>
<dbReference type="Proteomes" id="UP001359559">
    <property type="component" value="Unassembled WGS sequence"/>
</dbReference>
<dbReference type="EMBL" id="JAYKXN010000006">
    <property type="protein sequence ID" value="KAK7278249.1"/>
    <property type="molecule type" value="Genomic_DNA"/>
</dbReference>
<comment type="caution">
    <text evidence="1">The sequence shown here is derived from an EMBL/GenBank/DDBJ whole genome shotgun (WGS) entry which is preliminary data.</text>
</comment>
<dbReference type="AlphaFoldDB" id="A0AAN9FKT8"/>
<gene>
    <name evidence="1" type="ORF">RJT34_23275</name>
</gene>
<accession>A0AAN9FKT8</accession>
<reference evidence="1 2" key="1">
    <citation type="submission" date="2024-01" db="EMBL/GenBank/DDBJ databases">
        <title>The genomes of 5 underutilized Papilionoideae crops provide insights into root nodulation and disease resistance.</title>
        <authorList>
            <person name="Yuan L."/>
        </authorList>
    </citation>
    <scope>NUCLEOTIDE SEQUENCE [LARGE SCALE GENOMIC DNA]</scope>
    <source>
        <strain evidence="1">LY-2023</strain>
        <tissue evidence="1">Leaf</tissue>
    </source>
</reference>
<organism evidence="1 2">
    <name type="scientific">Clitoria ternatea</name>
    <name type="common">Butterfly pea</name>
    <dbReference type="NCBI Taxonomy" id="43366"/>
    <lineage>
        <taxon>Eukaryota</taxon>
        <taxon>Viridiplantae</taxon>
        <taxon>Streptophyta</taxon>
        <taxon>Embryophyta</taxon>
        <taxon>Tracheophyta</taxon>
        <taxon>Spermatophyta</taxon>
        <taxon>Magnoliopsida</taxon>
        <taxon>eudicotyledons</taxon>
        <taxon>Gunneridae</taxon>
        <taxon>Pentapetalae</taxon>
        <taxon>rosids</taxon>
        <taxon>fabids</taxon>
        <taxon>Fabales</taxon>
        <taxon>Fabaceae</taxon>
        <taxon>Papilionoideae</taxon>
        <taxon>50 kb inversion clade</taxon>
        <taxon>NPAAA clade</taxon>
        <taxon>indigoferoid/millettioid clade</taxon>
        <taxon>Phaseoleae</taxon>
        <taxon>Clitoria</taxon>
    </lineage>
</organism>
<name>A0AAN9FKT8_CLITE</name>
<keyword evidence="2" id="KW-1185">Reference proteome</keyword>